<dbReference type="PANTHER" id="PTHR34413:SF2">
    <property type="entry name" value="PROPHAGE TAIL FIBER ASSEMBLY PROTEIN HOMOLOG TFAE-RELATED"/>
    <property type="match status" value="1"/>
</dbReference>
<evidence type="ECO:0000313" key="2">
    <source>
        <dbReference type="Proteomes" id="UP000319483"/>
    </source>
</evidence>
<comment type="caution">
    <text evidence="1">The sequence shown here is derived from an EMBL/GenBank/DDBJ whole genome shotgun (WGS) entry which is preliminary data.</text>
</comment>
<sequence length="207" mass="23555">MIRRIIMKYQLQPPLAVLDNSGLTISAGWAVVYNTNSNGEFLQATYQYLPVGVGLPANAYLDAPNNVNDSHAIIHNGQNWTYPPDYRGQKIYSTSTGSESLVTDVGDIPSNFTFLRPSSEFDRWDGEQWVLDTEKQKQHYIDVATENKKQLLNDANEQIQYLQDAADANIATDTEKTLYAEWKKYRVLLNRVDVNQAPDIDWPKQPK</sequence>
<evidence type="ECO:0000313" key="1">
    <source>
        <dbReference type="EMBL" id="TSJ97648.1"/>
    </source>
</evidence>
<name>A0A556S973_9GAMM</name>
<reference evidence="1 2" key="1">
    <citation type="submission" date="2019-07" db="EMBL/GenBank/DDBJ databases">
        <title>Gilliamella genomes.</title>
        <authorList>
            <person name="Zheng H."/>
        </authorList>
    </citation>
    <scope>NUCLEOTIDE SEQUENCE [LARGE SCALE GENOMIC DNA]</scope>
    <source>
        <strain evidence="1 2">W8127</strain>
    </source>
</reference>
<protein>
    <submittedName>
        <fullName evidence="1">Tail fiber assembly protein</fullName>
    </submittedName>
</protein>
<organism evidence="1 2">
    <name type="scientific">Gilliamella apicola</name>
    <dbReference type="NCBI Taxonomy" id="1196095"/>
    <lineage>
        <taxon>Bacteria</taxon>
        <taxon>Pseudomonadati</taxon>
        <taxon>Pseudomonadota</taxon>
        <taxon>Gammaproteobacteria</taxon>
        <taxon>Orbales</taxon>
        <taxon>Orbaceae</taxon>
        <taxon>Gilliamella</taxon>
    </lineage>
</organism>
<proteinExistence type="predicted"/>
<dbReference type="Pfam" id="PF02413">
    <property type="entry name" value="Caudo_TAP"/>
    <property type="match status" value="1"/>
</dbReference>
<gene>
    <name evidence="1" type="ORF">FPQ15_11110</name>
</gene>
<dbReference type="AlphaFoldDB" id="A0A556S973"/>
<accession>A0A556S973</accession>
<dbReference type="PANTHER" id="PTHR34413">
    <property type="entry name" value="PROPHAGE TAIL FIBER ASSEMBLY PROTEIN HOMOLOG TFAE-RELATED-RELATED"/>
    <property type="match status" value="1"/>
</dbReference>
<dbReference type="InterPro" id="IPR051220">
    <property type="entry name" value="TFA_Chaperone"/>
</dbReference>
<dbReference type="EMBL" id="VMHM01000015">
    <property type="protein sequence ID" value="TSJ97648.1"/>
    <property type="molecule type" value="Genomic_DNA"/>
</dbReference>
<dbReference type="RefSeq" id="WP_144092745.1">
    <property type="nucleotide sequence ID" value="NZ_VMHM01000015.1"/>
</dbReference>
<dbReference type="Proteomes" id="UP000319483">
    <property type="component" value="Unassembled WGS sequence"/>
</dbReference>
<dbReference type="InterPro" id="IPR003458">
    <property type="entry name" value="Phage_T4_Gp38_tail_assem"/>
</dbReference>